<evidence type="ECO:0000313" key="3">
    <source>
        <dbReference type="EMBL" id="ANE78451.1"/>
    </source>
</evidence>
<reference evidence="3 4" key="1">
    <citation type="submission" date="2016-05" db="EMBL/GenBank/DDBJ databases">
        <title>Complete genome sequence of a phthalic acid esters degrading Mycobacterium sp. YC-RL4.</title>
        <authorList>
            <person name="Ren L."/>
            <person name="Fan S."/>
            <person name="Ruth N."/>
            <person name="Jia Y."/>
            <person name="Wang J."/>
            <person name="Qiao C."/>
        </authorList>
    </citation>
    <scope>NUCLEOTIDE SEQUENCE [LARGE SCALE GENOMIC DNA]</scope>
    <source>
        <strain evidence="3 4">YC-RL4</strain>
    </source>
</reference>
<keyword evidence="1" id="KW-0238">DNA-binding</keyword>
<evidence type="ECO:0000256" key="1">
    <source>
        <dbReference type="ARBA" id="ARBA00023125"/>
    </source>
</evidence>
<dbReference type="EMBL" id="CP015596">
    <property type="protein sequence ID" value="ANE78451.1"/>
    <property type="molecule type" value="Genomic_DNA"/>
</dbReference>
<dbReference type="InterPro" id="IPR010982">
    <property type="entry name" value="Lambda_DNA-bd_dom_sf"/>
</dbReference>
<protein>
    <submittedName>
        <fullName evidence="3">Transcriptional regulator</fullName>
    </submittedName>
</protein>
<dbReference type="Gene3D" id="1.10.260.40">
    <property type="entry name" value="lambda repressor-like DNA-binding domains"/>
    <property type="match status" value="1"/>
</dbReference>
<dbReference type="RefSeq" id="WP_067990965.1">
    <property type="nucleotide sequence ID" value="NZ_CP015596.1"/>
</dbReference>
<dbReference type="SUPFAM" id="SSF47413">
    <property type="entry name" value="lambda repressor-like DNA-binding domains"/>
    <property type="match status" value="1"/>
</dbReference>
<dbReference type="STRING" id="1682113.A7U43_03040"/>
<name>A0A172UHM3_9MYCO</name>
<dbReference type="PANTHER" id="PTHR46797">
    <property type="entry name" value="HTH-TYPE TRANSCRIPTIONAL REGULATOR"/>
    <property type="match status" value="1"/>
</dbReference>
<feature type="domain" description="HTH cro/C1-type" evidence="2">
    <location>
        <begin position="27"/>
        <end position="81"/>
    </location>
</feature>
<gene>
    <name evidence="3" type="ORF">A7U43_03040</name>
</gene>
<dbReference type="Proteomes" id="UP000077143">
    <property type="component" value="Chromosome"/>
</dbReference>
<keyword evidence="4" id="KW-1185">Reference proteome</keyword>
<sequence>MPTQPSRHDPRRIEQWAHHRQAVGGAIRRLRKERGLTQEQLADRSGVDRTVLIDVELGRQGLLYERLFDIAEALDLPVVDLFADA</sequence>
<dbReference type="InterPro" id="IPR050807">
    <property type="entry name" value="TransReg_Diox_bact_type"/>
</dbReference>
<dbReference type="Pfam" id="PF01381">
    <property type="entry name" value="HTH_3"/>
    <property type="match status" value="1"/>
</dbReference>
<dbReference type="GO" id="GO:0005829">
    <property type="term" value="C:cytosol"/>
    <property type="evidence" value="ECO:0007669"/>
    <property type="project" value="TreeGrafter"/>
</dbReference>
<evidence type="ECO:0000259" key="2">
    <source>
        <dbReference type="PROSITE" id="PS50943"/>
    </source>
</evidence>
<dbReference type="GO" id="GO:0003700">
    <property type="term" value="F:DNA-binding transcription factor activity"/>
    <property type="evidence" value="ECO:0007669"/>
    <property type="project" value="TreeGrafter"/>
</dbReference>
<dbReference type="PROSITE" id="PS50943">
    <property type="entry name" value="HTH_CROC1"/>
    <property type="match status" value="1"/>
</dbReference>
<dbReference type="SMART" id="SM00530">
    <property type="entry name" value="HTH_XRE"/>
    <property type="match status" value="1"/>
</dbReference>
<dbReference type="OrthoDB" id="5148209at2"/>
<dbReference type="KEGG" id="madi:A7U43_03040"/>
<evidence type="ECO:0000313" key="4">
    <source>
        <dbReference type="Proteomes" id="UP000077143"/>
    </source>
</evidence>
<dbReference type="GO" id="GO:0003677">
    <property type="term" value="F:DNA binding"/>
    <property type="evidence" value="ECO:0007669"/>
    <property type="project" value="UniProtKB-KW"/>
</dbReference>
<dbReference type="CDD" id="cd00093">
    <property type="entry name" value="HTH_XRE"/>
    <property type="match status" value="1"/>
</dbReference>
<dbReference type="AlphaFoldDB" id="A0A172UHM3"/>
<dbReference type="InterPro" id="IPR001387">
    <property type="entry name" value="Cro/C1-type_HTH"/>
</dbReference>
<accession>A0A172UHM3</accession>
<proteinExistence type="predicted"/>
<dbReference type="PANTHER" id="PTHR46797:SF1">
    <property type="entry name" value="METHYLPHOSPHONATE SYNTHASE"/>
    <property type="match status" value="1"/>
</dbReference>
<organism evidence="3 4">
    <name type="scientific">Mycobacterium adipatum</name>
    <dbReference type="NCBI Taxonomy" id="1682113"/>
    <lineage>
        <taxon>Bacteria</taxon>
        <taxon>Bacillati</taxon>
        <taxon>Actinomycetota</taxon>
        <taxon>Actinomycetes</taxon>
        <taxon>Mycobacteriales</taxon>
        <taxon>Mycobacteriaceae</taxon>
        <taxon>Mycobacterium</taxon>
    </lineage>
</organism>